<dbReference type="KEGG" id="sact:DMT42_23545"/>
<evidence type="ECO:0000313" key="2">
    <source>
        <dbReference type="EMBL" id="AWT44973.1"/>
    </source>
</evidence>
<dbReference type="OrthoDB" id="5242394at2"/>
<evidence type="ECO:0008006" key="4">
    <source>
        <dbReference type="Google" id="ProtNLM"/>
    </source>
</evidence>
<feature type="region of interest" description="Disordered" evidence="1">
    <location>
        <begin position="34"/>
        <end position="65"/>
    </location>
</feature>
<dbReference type="RefSeq" id="WP_110629851.1">
    <property type="nucleotide sequence ID" value="NZ_CP029788.1"/>
</dbReference>
<sequence>MASSSSGIVAGLTAAALATVGFLAWQASATVPAGLTGKPVPSASPVATKAPRDKRNPAALPAGSGTGERVVYSVDDDRVWLVGAGNAVRRTFEVTPGTVDPAPGVYHVTSRSNAVTGTDGTPIEHVVRFTSVDGVSIGFSAAVGSAAPAPEEAPRTGGIRETREDGDAMWRFATIGRKVVVIR</sequence>
<organism evidence="2 3">
    <name type="scientific">Streptomyces actuosus</name>
    <dbReference type="NCBI Taxonomy" id="1885"/>
    <lineage>
        <taxon>Bacteria</taxon>
        <taxon>Bacillati</taxon>
        <taxon>Actinomycetota</taxon>
        <taxon>Actinomycetes</taxon>
        <taxon>Kitasatosporales</taxon>
        <taxon>Streptomycetaceae</taxon>
        <taxon>Streptomyces</taxon>
    </lineage>
</organism>
<accession>A0A2U9P657</accession>
<evidence type="ECO:0000313" key="3">
    <source>
        <dbReference type="Proteomes" id="UP000247634"/>
    </source>
</evidence>
<keyword evidence="3" id="KW-1185">Reference proteome</keyword>
<protein>
    <recommendedName>
        <fullName evidence="4">L,D-transpeptidase</fullName>
    </recommendedName>
</protein>
<dbReference type="Proteomes" id="UP000247634">
    <property type="component" value="Chromosome"/>
</dbReference>
<evidence type="ECO:0000256" key="1">
    <source>
        <dbReference type="SAM" id="MobiDB-lite"/>
    </source>
</evidence>
<gene>
    <name evidence="2" type="ORF">DMT42_23545</name>
</gene>
<name>A0A2U9P657_STRAS</name>
<dbReference type="EMBL" id="CP029788">
    <property type="protein sequence ID" value="AWT44973.1"/>
    <property type="molecule type" value="Genomic_DNA"/>
</dbReference>
<dbReference type="AlphaFoldDB" id="A0A2U9P657"/>
<reference evidence="2 3" key="1">
    <citation type="submission" date="2018-06" db="EMBL/GenBank/DDBJ databases">
        <title>The complete genome sequence of a nosiheptide producer Streptomyces actuosus ATCC 25421: deducing the ability of producing a new class III lantibiotics.</title>
        <authorList>
            <person name="Liu W."/>
            <person name="Sun F."/>
            <person name="Hu Y."/>
        </authorList>
    </citation>
    <scope>NUCLEOTIDE SEQUENCE [LARGE SCALE GENOMIC DNA]</scope>
    <source>
        <strain evidence="2 3">ATCC 25421</strain>
    </source>
</reference>
<proteinExistence type="predicted"/>